<dbReference type="GO" id="GO:0006511">
    <property type="term" value="P:ubiquitin-dependent protein catabolic process"/>
    <property type="evidence" value="ECO:0007669"/>
    <property type="project" value="TreeGrafter"/>
</dbReference>
<sequence>MMLFPDRSSVFQEFHEMLIDRPQLLNESFEYIGQVEASALRGELFVVFKNEEATGPGVLREWFRLVCHAIFSPQHVLFLSCPNNPRRFFPNPGSDVDSLHLKYFSFVGRVIALALMHKIQIGITFDRAFFLQLSGKTITLEDIQDADPFLYMSCKKILWMDDDILDSDVLGLTFVREIEAHDSHRTVELCPGGMKIVVNSRNRKEYVALLIQNCFVTSIAEQIHHFSQGFSDIFSETKLHKLFFRSLDVEDFNKLLGGSDDAINVNDWKAHTEYGGYEEKDCQISWFWKRMLNVFSALKRMREDFDYSVFYLLNFSLSFGFPKMAFGFPVLVVFRALAPWLPQLAVSVPWLLGFLGGLLVFRAGWPFPCPGASVSCLASWISAAASSGLGWAVSHEALPQKIGCRPFKAQTLPQAKPSILPDAALILPDATSNRAPDFASRCRRRKPRFRQTLPQTEPQFCQMLLQMEALQSETEATT</sequence>
<protein>
    <recommendedName>
        <fullName evidence="3">HECT-type E3 ubiquitin transferase</fullName>
        <ecNumber evidence="3">2.3.2.26</ecNumber>
    </recommendedName>
</protein>
<evidence type="ECO:0000256" key="1">
    <source>
        <dbReference type="ARBA" id="ARBA00000885"/>
    </source>
</evidence>
<dbReference type="GO" id="GO:0061630">
    <property type="term" value="F:ubiquitin protein ligase activity"/>
    <property type="evidence" value="ECO:0007669"/>
    <property type="project" value="UniProtKB-EC"/>
</dbReference>
<dbReference type="InterPro" id="IPR035983">
    <property type="entry name" value="Hect_E3_ubiquitin_ligase"/>
</dbReference>
<comment type="caution">
    <text evidence="6">Lacks conserved residue(s) required for the propagation of feature annotation.</text>
</comment>
<comment type="caution">
    <text evidence="8">The sequence shown here is derived from an EMBL/GenBank/DDBJ whole genome shotgun (WGS) entry which is preliminary data.</text>
</comment>
<evidence type="ECO:0000259" key="7">
    <source>
        <dbReference type="PROSITE" id="PS50237"/>
    </source>
</evidence>
<dbReference type="SMR" id="A0A8T3BV84"/>
<evidence type="ECO:0000256" key="4">
    <source>
        <dbReference type="ARBA" id="ARBA00022679"/>
    </source>
</evidence>
<evidence type="ECO:0000256" key="2">
    <source>
        <dbReference type="ARBA" id="ARBA00004906"/>
    </source>
</evidence>
<dbReference type="PROSITE" id="PS50237">
    <property type="entry name" value="HECT"/>
    <property type="match status" value="1"/>
</dbReference>
<gene>
    <name evidence="8" type="ORF">KFK09_007001</name>
</gene>
<keyword evidence="9" id="KW-1185">Reference proteome</keyword>
<accession>A0A8T3BV84</accession>
<evidence type="ECO:0000313" key="9">
    <source>
        <dbReference type="Proteomes" id="UP000829196"/>
    </source>
</evidence>
<comment type="catalytic activity">
    <reaction evidence="1">
        <text>S-ubiquitinyl-[E2 ubiquitin-conjugating enzyme]-L-cysteine + [acceptor protein]-L-lysine = [E2 ubiquitin-conjugating enzyme]-L-cysteine + N(6)-ubiquitinyl-[acceptor protein]-L-lysine.</text>
        <dbReference type="EC" id="2.3.2.26"/>
    </reaction>
</comment>
<proteinExistence type="predicted"/>
<dbReference type="Gene3D" id="3.30.2410.10">
    <property type="entry name" value="Hect, E3 ligase catalytic domain"/>
    <property type="match status" value="1"/>
</dbReference>
<evidence type="ECO:0000256" key="3">
    <source>
        <dbReference type="ARBA" id="ARBA00012485"/>
    </source>
</evidence>
<name>A0A8T3BV84_DENNO</name>
<dbReference type="Proteomes" id="UP000829196">
    <property type="component" value="Unassembled WGS sequence"/>
</dbReference>
<dbReference type="Pfam" id="PF00632">
    <property type="entry name" value="HECT"/>
    <property type="match status" value="1"/>
</dbReference>
<dbReference type="EC" id="2.3.2.26" evidence="3"/>
<dbReference type="AlphaFoldDB" id="A0A8T3BV84"/>
<keyword evidence="4" id="KW-0808">Transferase</keyword>
<dbReference type="OrthoDB" id="8068875at2759"/>
<dbReference type="SMART" id="SM00119">
    <property type="entry name" value="HECTc"/>
    <property type="match status" value="1"/>
</dbReference>
<dbReference type="Gene3D" id="3.90.1750.10">
    <property type="entry name" value="Hect, E3 ligase catalytic domains"/>
    <property type="match status" value="1"/>
</dbReference>
<dbReference type="InterPro" id="IPR050409">
    <property type="entry name" value="E3_ubiq-protein_ligase"/>
</dbReference>
<evidence type="ECO:0000256" key="5">
    <source>
        <dbReference type="ARBA" id="ARBA00022786"/>
    </source>
</evidence>
<dbReference type="PANTHER" id="PTHR11254">
    <property type="entry name" value="HECT DOMAIN UBIQUITIN-PROTEIN LIGASE"/>
    <property type="match status" value="1"/>
</dbReference>
<comment type="pathway">
    <text evidence="2">Protein modification; protein ubiquitination.</text>
</comment>
<evidence type="ECO:0000256" key="6">
    <source>
        <dbReference type="PROSITE-ProRule" id="PRU00104"/>
    </source>
</evidence>
<dbReference type="PANTHER" id="PTHR11254:SF424">
    <property type="entry name" value="E3 UBIQUITIN-PROTEIN LIGASE UPL5"/>
    <property type="match status" value="1"/>
</dbReference>
<dbReference type="GO" id="GO:0000209">
    <property type="term" value="P:protein polyubiquitination"/>
    <property type="evidence" value="ECO:0007669"/>
    <property type="project" value="TreeGrafter"/>
</dbReference>
<dbReference type="EMBL" id="JAGYWB010000006">
    <property type="protein sequence ID" value="KAI0519551.1"/>
    <property type="molecule type" value="Genomic_DNA"/>
</dbReference>
<dbReference type="Gene3D" id="3.30.2160.10">
    <property type="entry name" value="Hect, E3 ligase catalytic domain"/>
    <property type="match status" value="1"/>
</dbReference>
<dbReference type="GO" id="GO:0005737">
    <property type="term" value="C:cytoplasm"/>
    <property type="evidence" value="ECO:0007669"/>
    <property type="project" value="TreeGrafter"/>
</dbReference>
<evidence type="ECO:0000313" key="8">
    <source>
        <dbReference type="EMBL" id="KAI0519551.1"/>
    </source>
</evidence>
<reference evidence="8" key="1">
    <citation type="journal article" date="2022" name="Front. Genet.">
        <title>Chromosome-Scale Assembly of the Dendrobium nobile Genome Provides Insights Into the Molecular Mechanism of the Biosynthesis of the Medicinal Active Ingredient of Dendrobium.</title>
        <authorList>
            <person name="Xu Q."/>
            <person name="Niu S.-C."/>
            <person name="Li K.-L."/>
            <person name="Zheng P.-J."/>
            <person name="Zhang X.-J."/>
            <person name="Jia Y."/>
            <person name="Liu Y."/>
            <person name="Niu Y.-X."/>
            <person name="Yu L.-H."/>
            <person name="Chen D.-F."/>
            <person name="Zhang G.-Q."/>
        </authorList>
    </citation>
    <scope>NUCLEOTIDE SEQUENCE</scope>
    <source>
        <tissue evidence="8">Leaf</tissue>
    </source>
</reference>
<feature type="domain" description="HECT" evidence="7">
    <location>
        <begin position="36"/>
        <end position="289"/>
    </location>
</feature>
<keyword evidence="5 6" id="KW-0833">Ubl conjugation pathway</keyword>
<organism evidence="8 9">
    <name type="scientific">Dendrobium nobile</name>
    <name type="common">Orchid</name>
    <dbReference type="NCBI Taxonomy" id="94219"/>
    <lineage>
        <taxon>Eukaryota</taxon>
        <taxon>Viridiplantae</taxon>
        <taxon>Streptophyta</taxon>
        <taxon>Embryophyta</taxon>
        <taxon>Tracheophyta</taxon>
        <taxon>Spermatophyta</taxon>
        <taxon>Magnoliopsida</taxon>
        <taxon>Liliopsida</taxon>
        <taxon>Asparagales</taxon>
        <taxon>Orchidaceae</taxon>
        <taxon>Epidendroideae</taxon>
        <taxon>Malaxideae</taxon>
        <taxon>Dendrobiinae</taxon>
        <taxon>Dendrobium</taxon>
    </lineage>
</organism>
<dbReference type="InterPro" id="IPR000569">
    <property type="entry name" value="HECT_dom"/>
</dbReference>
<dbReference type="SUPFAM" id="SSF56204">
    <property type="entry name" value="Hect, E3 ligase catalytic domain"/>
    <property type="match status" value="1"/>
</dbReference>